<keyword evidence="5" id="KW-1133">Transmembrane helix</keyword>
<evidence type="ECO:0000256" key="1">
    <source>
        <dbReference type="ARBA" id="ARBA00004613"/>
    </source>
</evidence>
<evidence type="ECO:0000256" key="5">
    <source>
        <dbReference type="SAM" id="Phobius"/>
    </source>
</evidence>
<dbReference type="AlphaFoldDB" id="A0AAN8S736"/>
<evidence type="ECO:0000256" key="4">
    <source>
        <dbReference type="RuleBase" id="RU000656"/>
    </source>
</evidence>
<keyword evidence="5" id="KW-0472">Membrane</keyword>
<evidence type="ECO:0000256" key="2">
    <source>
        <dbReference type="ARBA" id="ARBA00010022"/>
    </source>
</evidence>
<evidence type="ECO:0000313" key="6">
    <source>
        <dbReference type="EMBL" id="KAK6618499.1"/>
    </source>
</evidence>
<dbReference type="Proteomes" id="UP001372834">
    <property type="component" value="Unassembled WGS sequence"/>
</dbReference>
<accession>A0AAN8S736</accession>
<evidence type="ECO:0008006" key="8">
    <source>
        <dbReference type="Google" id="ProtNLM"/>
    </source>
</evidence>
<protein>
    <recommendedName>
        <fullName evidence="8">Neuropeptide Y</fullName>
    </recommendedName>
</protein>
<evidence type="ECO:0000256" key="3">
    <source>
        <dbReference type="ARBA" id="ARBA00022525"/>
    </source>
</evidence>
<dbReference type="EMBL" id="JAWJWE010000042">
    <property type="protein sequence ID" value="KAK6618499.1"/>
    <property type="molecule type" value="Genomic_DNA"/>
</dbReference>
<dbReference type="GO" id="GO:0005576">
    <property type="term" value="C:extracellular region"/>
    <property type="evidence" value="ECO:0007669"/>
    <property type="project" value="UniProtKB-SubCell"/>
</dbReference>
<dbReference type="Pfam" id="PF00159">
    <property type="entry name" value="Hormone_3"/>
    <property type="match status" value="1"/>
</dbReference>
<keyword evidence="3" id="KW-0964">Secreted</keyword>
<evidence type="ECO:0000313" key="7">
    <source>
        <dbReference type="Proteomes" id="UP001372834"/>
    </source>
</evidence>
<keyword evidence="5" id="KW-0812">Transmembrane</keyword>
<organism evidence="6 7">
    <name type="scientific">Polyplax serrata</name>
    <name type="common">Common mouse louse</name>
    <dbReference type="NCBI Taxonomy" id="468196"/>
    <lineage>
        <taxon>Eukaryota</taxon>
        <taxon>Metazoa</taxon>
        <taxon>Ecdysozoa</taxon>
        <taxon>Arthropoda</taxon>
        <taxon>Hexapoda</taxon>
        <taxon>Insecta</taxon>
        <taxon>Pterygota</taxon>
        <taxon>Neoptera</taxon>
        <taxon>Paraneoptera</taxon>
        <taxon>Psocodea</taxon>
        <taxon>Troctomorpha</taxon>
        <taxon>Phthiraptera</taxon>
        <taxon>Anoplura</taxon>
        <taxon>Polyplacidae</taxon>
        <taxon>Polyplax</taxon>
    </lineage>
</organism>
<comment type="similarity">
    <text evidence="2 4">Belongs to the NPY family.</text>
</comment>
<sequence>MKNRDVRDPLGTNTYLHAPPSLMRTPMQLSILFLAAAGFIVICASFCSCDPIRPVHERNENMSRPTRPKIFSTPEELKSYLEELGNFYAIAGRPRFGKRTAMPWASNYFREDPTGYRNFPITKTDLLQMLSSMSENQSE</sequence>
<feature type="transmembrane region" description="Helical" evidence="5">
    <location>
        <begin position="29"/>
        <end position="49"/>
    </location>
</feature>
<reference evidence="6 7" key="1">
    <citation type="submission" date="2023-10" db="EMBL/GenBank/DDBJ databases">
        <title>Genomes of two closely related lineages of the louse Polyplax serrata with different host specificities.</title>
        <authorList>
            <person name="Martinu J."/>
            <person name="Tarabai H."/>
            <person name="Stefka J."/>
            <person name="Hypsa V."/>
        </authorList>
    </citation>
    <scope>NUCLEOTIDE SEQUENCE [LARGE SCALE GENOMIC DNA]</scope>
    <source>
        <strain evidence="6">HR10_N</strain>
    </source>
</reference>
<name>A0AAN8S736_POLSC</name>
<gene>
    <name evidence="6" type="ORF">RUM43_013692</name>
</gene>
<dbReference type="InterPro" id="IPR001955">
    <property type="entry name" value="Pancreatic_hormone-like"/>
</dbReference>
<comment type="subcellular location">
    <subcellularLocation>
        <location evidence="1">Secreted</location>
    </subcellularLocation>
</comment>
<comment type="caution">
    <text evidence="6">The sequence shown here is derived from an EMBL/GenBank/DDBJ whole genome shotgun (WGS) entry which is preliminary data.</text>
</comment>
<dbReference type="SMART" id="SM00309">
    <property type="entry name" value="PAH"/>
    <property type="match status" value="1"/>
</dbReference>
<dbReference type="PROSITE" id="PS50276">
    <property type="entry name" value="PANCREATIC_HORMONE_2"/>
    <property type="match status" value="1"/>
</dbReference>
<proteinExistence type="inferred from homology"/>
<dbReference type="GO" id="GO:0005179">
    <property type="term" value="F:hormone activity"/>
    <property type="evidence" value="ECO:0007669"/>
    <property type="project" value="InterPro"/>
</dbReference>